<evidence type="ECO:0000256" key="1">
    <source>
        <dbReference type="SAM" id="MobiDB-lite"/>
    </source>
</evidence>
<evidence type="ECO:0000313" key="3">
    <source>
        <dbReference type="Proteomes" id="UP001498398"/>
    </source>
</evidence>
<dbReference type="Proteomes" id="UP001498398">
    <property type="component" value="Unassembled WGS sequence"/>
</dbReference>
<gene>
    <name evidence="2" type="ORF">VKT23_006609</name>
</gene>
<keyword evidence="3" id="KW-1185">Reference proteome</keyword>
<comment type="caution">
    <text evidence="2">The sequence shown here is derived from an EMBL/GenBank/DDBJ whole genome shotgun (WGS) entry which is preliminary data.</text>
</comment>
<proteinExistence type="predicted"/>
<organism evidence="2 3">
    <name type="scientific">Marasmiellus scandens</name>
    <dbReference type="NCBI Taxonomy" id="2682957"/>
    <lineage>
        <taxon>Eukaryota</taxon>
        <taxon>Fungi</taxon>
        <taxon>Dikarya</taxon>
        <taxon>Basidiomycota</taxon>
        <taxon>Agaricomycotina</taxon>
        <taxon>Agaricomycetes</taxon>
        <taxon>Agaricomycetidae</taxon>
        <taxon>Agaricales</taxon>
        <taxon>Marasmiineae</taxon>
        <taxon>Omphalotaceae</taxon>
        <taxon>Marasmiellus</taxon>
    </lineage>
</organism>
<accession>A0ABR1JNC6</accession>
<name>A0ABR1JNC6_9AGAR</name>
<protein>
    <submittedName>
        <fullName evidence="2">Uncharacterized protein</fullName>
    </submittedName>
</protein>
<evidence type="ECO:0000313" key="2">
    <source>
        <dbReference type="EMBL" id="KAK7464440.1"/>
    </source>
</evidence>
<dbReference type="EMBL" id="JBANRG010000008">
    <property type="protein sequence ID" value="KAK7464440.1"/>
    <property type="molecule type" value="Genomic_DNA"/>
</dbReference>
<feature type="compositionally biased region" description="Polar residues" evidence="1">
    <location>
        <begin position="47"/>
        <end position="57"/>
    </location>
</feature>
<sequence>MNTRSFLLAPYGTNATRGEKTPAPAVKPPSLRGFSRRKGSLPRSQLHRSTSQNSPGVSAQVVLRGSEVGASRPSGRPIRWQSSLDRRQRAVDFGPIMMIESEHGSMLLPPDYQQVFRNV</sequence>
<feature type="region of interest" description="Disordered" evidence="1">
    <location>
        <begin position="1"/>
        <end position="59"/>
    </location>
</feature>
<reference evidence="2 3" key="1">
    <citation type="submission" date="2024-01" db="EMBL/GenBank/DDBJ databases">
        <title>A draft genome for the cacao thread blight pathogen Marasmiellus scandens.</title>
        <authorList>
            <person name="Baruah I.K."/>
            <person name="Leung J."/>
            <person name="Bukari Y."/>
            <person name="Amoako-Attah I."/>
            <person name="Meinhardt L.W."/>
            <person name="Bailey B.A."/>
            <person name="Cohen S.P."/>
        </authorList>
    </citation>
    <scope>NUCLEOTIDE SEQUENCE [LARGE SCALE GENOMIC DNA]</scope>
    <source>
        <strain evidence="2 3">GH-19</strain>
    </source>
</reference>